<sequence>MVRDKANALQIRAALQLGRTLALSLWLLNALHTCLAYSLFGCETISGIQMTGNALNSETEVGHMIGVLLHAP</sequence>
<accession>A0A9P9K4S3</accession>
<keyword evidence="2" id="KW-1185">Reference proteome</keyword>
<dbReference type="AlphaFoldDB" id="A0A9P9K4S3"/>
<comment type="caution">
    <text evidence="1">The sequence shown here is derived from an EMBL/GenBank/DDBJ whole genome shotgun (WGS) entry which is preliminary data.</text>
</comment>
<evidence type="ECO:0000313" key="1">
    <source>
        <dbReference type="EMBL" id="KAH7244211.1"/>
    </source>
</evidence>
<gene>
    <name evidence="1" type="ORF">BKA55DRAFT_573368</name>
</gene>
<dbReference type="RefSeq" id="XP_046047434.1">
    <property type="nucleotide sequence ID" value="XM_046193204.1"/>
</dbReference>
<evidence type="ECO:0000313" key="2">
    <source>
        <dbReference type="Proteomes" id="UP000720189"/>
    </source>
</evidence>
<name>A0A9P9K4S3_FUSRE</name>
<reference evidence="1" key="1">
    <citation type="journal article" date="2021" name="Nat. Commun.">
        <title>Genetic determinants of endophytism in the Arabidopsis root mycobiome.</title>
        <authorList>
            <person name="Mesny F."/>
            <person name="Miyauchi S."/>
            <person name="Thiergart T."/>
            <person name="Pickel B."/>
            <person name="Atanasova L."/>
            <person name="Karlsson M."/>
            <person name="Huettel B."/>
            <person name="Barry K.W."/>
            <person name="Haridas S."/>
            <person name="Chen C."/>
            <person name="Bauer D."/>
            <person name="Andreopoulos W."/>
            <person name="Pangilinan J."/>
            <person name="LaButti K."/>
            <person name="Riley R."/>
            <person name="Lipzen A."/>
            <person name="Clum A."/>
            <person name="Drula E."/>
            <person name="Henrissat B."/>
            <person name="Kohler A."/>
            <person name="Grigoriev I.V."/>
            <person name="Martin F.M."/>
            <person name="Hacquard S."/>
        </authorList>
    </citation>
    <scope>NUCLEOTIDE SEQUENCE</scope>
    <source>
        <strain evidence="1">MPI-CAGE-AT-0023</strain>
    </source>
</reference>
<dbReference type="Proteomes" id="UP000720189">
    <property type="component" value="Unassembled WGS sequence"/>
</dbReference>
<dbReference type="GeneID" id="70223158"/>
<protein>
    <submittedName>
        <fullName evidence="1">Uncharacterized protein</fullName>
    </submittedName>
</protein>
<proteinExistence type="predicted"/>
<organism evidence="1 2">
    <name type="scientific">Fusarium redolens</name>
    <dbReference type="NCBI Taxonomy" id="48865"/>
    <lineage>
        <taxon>Eukaryota</taxon>
        <taxon>Fungi</taxon>
        <taxon>Dikarya</taxon>
        <taxon>Ascomycota</taxon>
        <taxon>Pezizomycotina</taxon>
        <taxon>Sordariomycetes</taxon>
        <taxon>Hypocreomycetidae</taxon>
        <taxon>Hypocreales</taxon>
        <taxon>Nectriaceae</taxon>
        <taxon>Fusarium</taxon>
        <taxon>Fusarium redolens species complex</taxon>
    </lineage>
</organism>
<dbReference type="EMBL" id="JAGMUX010000011">
    <property type="protein sequence ID" value="KAH7244211.1"/>
    <property type="molecule type" value="Genomic_DNA"/>
</dbReference>